<gene>
    <name evidence="10" type="ORF">JMN37_00440</name>
</gene>
<name>A0AAW5HT52_9CORY</name>
<keyword evidence="7" id="KW-0057">Aromatic amino acid biosynthesis</keyword>
<accession>A0AAW5HT52</accession>
<sequence>MCATDVHSDLFAAVQRQVARRESLVSFQEVKDRSRAAASARDAYAAVDSDGCAIIAQVQYNQHGVRTTQQRIHRAALAAVELEMQGAQLLACSGALFGREVANIEMDAARAAVHIPVVSLDTIVDPYQVHEARCYGADALVLRADILEQPRLEALLDRAETLGMSAFVQVGDAEEAARALRAGASVLAVVPPKRPSGETDHFALGELVAGLPSKIRVVMMADVLTPRDLFNVAAAGADAILANAEAAIPSLATAGRHPACASRR</sequence>
<evidence type="ECO:0000256" key="3">
    <source>
        <dbReference type="ARBA" id="ARBA00012362"/>
    </source>
</evidence>
<feature type="domain" description="Indole-3-glycerol phosphate synthase" evidence="9">
    <location>
        <begin position="11"/>
        <end position="241"/>
    </location>
</feature>
<evidence type="ECO:0000313" key="11">
    <source>
        <dbReference type="Proteomes" id="UP001205920"/>
    </source>
</evidence>
<dbReference type="GO" id="GO:0004425">
    <property type="term" value="F:indole-3-glycerol-phosphate synthase activity"/>
    <property type="evidence" value="ECO:0007669"/>
    <property type="project" value="UniProtKB-EC"/>
</dbReference>
<dbReference type="GO" id="GO:0000162">
    <property type="term" value="P:L-tryptophan biosynthetic process"/>
    <property type="evidence" value="ECO:0007669"/>
    <property type="project" value="UniProtKB-KW"/>
</dbReference>
<evidence type="ECO:0000313" key="10">
    <source>
        <dbReference type="EMBL" id="MCO6393458.1"/>
    </source>
</evidence>
<comment type="catalytic activity">
    <reaction evidence="1">
        <text>1-(2-carboxyphenylamino)-1-deoxy-D-ribulose 5-phosphate + H(+) = (1S,2R)-1-C-(indol-3-yl)glycerol 3-phosphate + CO2 + H2O</text>
        <dbReference type="Rhea" id="RHEA:23476"/>
        <dbReference type="ChEBI" id="CHEBI:15377"/>
        <dbReference type="ChEBI" id="CHEBI:15378"/>
        <dbReference type="ChEBI" id="CHEBI:16526"/>
        <dbReference type="ChEBI" id="CHEBI:58613"/>
        <dbReference type="ChEBI" id="CHEBI:58866"/>
        <dbReference type="EC" id="4.1.1.48"/>
    </reaction>
</comment>
<protein>
    <recommendedName>
        <fullName evidence="3">indole-3-glycerol-phosphate synthase</fullName>
        <ecNumber evidence="3">4.1.1.48</ecNumber>
    </recommendedName>
</protein>
<dbReference type="AlphaFoldDB" id="A0AAW5HT52"/>
<dbReference type="Pfam" id="PF00218">
    <property type="entry name" value="IGPS"/>
    <property type="match status" value="1"/>
</dbReference>
<dbReference type="InterPro" id="IPR045186">
    <property type="entry name" value="Indole-3-glycerol_P_synth"/>
</dbReference>
<evidence type="ECO:0000256" key="5">
    <source>
        <dbReference type="ARBA" id="ARBA00022793"/>
    </source>
</evidence>
<comment type="caution">
    <text evidence="10">The sequence shown here is derived from an EMBL/GenBank/DDBJ whole genome shotgun (WGS) entry which is preliminary data.</text>
</comment>
<dbReference type="RefSeq" id="WP_070362256.1">
    <property type="nucleotide sequence ID" value="NZ_JAEUWV010000001.1"/>
</dbReference>
<dbReference type="InterPro" id="IPR011060">
    <property type="entry name" value="RibuloseP-bd_barrel"/>
</dbReference>
<dbReference type="InterPro" id="IPR013785">
    <property type="entry name" value="Aldolase_TIM"/>
</dbReference>
<keyword evidence="5" id="KW-0210">Decarboxylase</keyword>
<keyword evidence="8" id="KW-0456">Lyase</keyword>
<dbReference type="GO" id="GO:0004640">
    <property type="term" value="F:phosphoribosylanthranilate isomerase activity"/>
    <property type="evidence" value="ECO:0007669"/>
    <property type="project" value="TreeGrafter"/>
</dbReference>
<evidence type="ECO:0000256" key="7">
    <source>
        <dbReference type="ARBA" id="ARBA00023141"/>
    </source>
</evidence>
<dbReference type="EMBL" id="JAEUWV010000001">
    <property type="protein sequence ID" value="MCO6393458.1"/>
    <property type="molecule type" value="Genomic_DNA"/>
</dbReference>
<evidence type="ECO:0000256" key="2">
    <source>
        <dbReference type="ARBA" id="ARBA00004696"/>
    </source>
</evidence>
<dbReference type="PANTHER" id="PTHR22854:SF2">
    <property type="entry name" value="INDOLE-3-GLYCEROL-PHOSPHATE SYNTHASE"/>
    <property type="match status" value="1"/>
</dbReference>
<evidence type="ECO:0000256" key="8">
    <source>
        <dbReference type="ARBA" id="ARBA00023239"/>
    </source>
</evidence>
<dbReference type="SUPFAM" id="SSF51366">
    <property type="entry name" value="Ribulose-phoshate binding barrel"/>
    <property type="match status" value="1"/>
</dbReference>
<keyword evidence="4" id="KW-0028">Amino-acid biosynthesis</keyword>
<keyword evidence="11" id="KW-1185">Reference proteome</keyword>
<comment type="pathway">
    <text evidence="2">Amino-acid biosynthesis; L-tryptophan biosynthesis; L-tryptophan from chorismate: step 4/5.</text>
</comment>
<dbReference type="Proteomes" id="UP001205920">
    <property type="component" value="Unassembled WGS sequence"/>
</dbReference>
<evidence type="ECO:0000256" key="4">
    <source>
        <dbReference type="ARBA" id="ARBA00022605"/>
    </source>
</evidence>
<proteinExistence type="predicted"/>
<dbReference type="EC" id="4.1.1.48" evidence="3"/>
<reference evidence="10 11" key="1">
    <citation type="submission" date="2021-01" db="EMBL/GenBank/DDBJ databases">
        <title>Identification and Characterization of Corynebacterium sp.</title>
        <authorList>
            <person name="Luo Q."/>
            <person name="Qu P."/>
            <person name="Chen Q."/>
        </authorList>
    </citation>
    <scope>NUCLEOTIDE SEQUENCE [LARGE SCALE GENOMIC DNA]</scope>
    <source>
        <strain evidence="10 11">MC-18</strain>
    </source>
</reference>
<dbReference type="Gene3D" id="3.20.20.70">
    <property type="entry name" value="Aldolase class I"/>
    <property type="match status" value="1"/>
</dbReference>
<organism evidence="10 11">
    <name type="scientific">Corynebacterium lipophilum</name>
    <dbReference type="NCBI Taxonomy" id="2804918"/>
    <lineage>
        <taxon>Bacteria</taxon>
        <taxon>Bacillati</taxon>
        <taxon>Actinomycetota</taxon>
        <taxon>Actinomycetes</taxon>
        <taxon>Mycobacteriales</taxon>
        <taxon>Corynebacteriaceae</taxon>
        <taxon>Corynebacterium</taxon>
    </lineage>
</organism>
<evidence type="ECO:0000259" key="9">
    <source>
        <dbReference type="Pfam" id="PF00218"/>
    </source>
</evidence>
<evidence type="ECO:0000256" key="6">
    <source>
        <dbReference type="ARBA" id="ARBA00022822"/>
    </source>
</evidence>
<evidence type="ECO:0000256" key="1">
    <source>
        <dbReference type="ARBA" id="ARBA00001633"/>
    </source>
</evidence>
<dbReference type="InterPro" id="IPR013798">
    <property type="entry name" value="Indole-3-glycerol_P_synth_dom"/>
</dbReference>
<keyword evidence="6" id="KW-0822">Tryptophan biosynthesis</keyword>
<dbReference type="PANTHER" id="PTHR22854">
    <property type="entry name" value="TRYPTOPHAN BIOSYNTHESIS PROTEIN"/>
    <property type="match status" value="1"/>
</dbReference>